<dbReference type="PANTHER" id="PTHR34763">
    <property type="entry name" value="PROTEIN FAM104A"/>
    <property type="match status" value="1"/>
</dbReference>
<accession>A0A8V5FJK4</accession>
<protein>
    <submittedName>
        <fullName evidence="2">Uncharacterized protein</fullName>
    </submittedName>
</protein>
<feature type="region of interest" description="Disordered" evidence="1">
    <location>
        <begin position="80"/>
        <end position="130"/>
    </location>
</feature>
<feature type="region of interest" description="Disordered" evidence="1">
    <location>
        <begin position="1"/>
        <end position="41"/>
    </location>
</feature>
<reference evidence="2" key="3">
    <citation type="submission" date="2025-09" db="UniProtKB">
        <authorList>
            <consortium name="Ensembl"/>
        </authorList>
    </citation>
    <scope>IDENTIFICATION</scope>
</reference>
<organism evidence="2 3">
    <name type="scientific">Melopsittacus undulatus</name>
    <name type="common">Budgerigar</name>
    <name type="synonym">Psittacus undulatus</name>
    <dbReference type="NCBI Taxonomy" id="13146"/>
    <lineage>
        <taxon>Eukaryota</taxon>
        <taxon>Metazoa</taxon>
        <taxon>Chordata</taxon>
        <taxon>Craniata</taxon>
        <taxon>Vertebrata</taxon>
        <taxon>Euteleostomi</taxon>
        <taxon>Archelosauria</taxon>
        <taxon>Archosauria</taxon>
        <taxon>Dinosauria</taxon>
        <taxon>Saurischia</taxon>
        <taxon>Theropoda</taxon>
        <taxon>Coelurosauria</taxon>
        <taxon>Aves</taxon>
        <taxon>Neognathae</taxon>
        <taxon>Neoaves</taxon>
        <taxon>Telluraves</taxon>
        <taxon>Australaves</taxon>
        <taxon>Psittaciformes</taxon>
        <taxon>Psittaculidae</taxon>
        <taxon>Melopsittacus</taxon>
    </lineage>
</organism>
<evidence type="ECO:0000313" key="2">
    <source>
        <dbReference type="Ensembl" id="ENSMUNP00000013596.2"/>
    </source>
</evidence>
<reference evidence="2" key="2">
    <citation type="submission" date="2025-08" db="UniProtKB">
        <authorList>
            <consortium name="Ensembl"/>
        </authorList>
    </citation>
    <scope>IDENTIFICATION</scope>
</reference>
<dbReference type="PANTHER" id="PTHR34763:SF1">
    <property type="entry name" value="PROTEIN FAM104A"/>
    <property type="match status" value="1"/>
</dbReference>
<evidence type="ECO:0000256" key="1">
    <source>
        <dbReference type="SAM" id="MobiDB-lite"/>
    </source>
</evidence>
<accession>A0A8C6JHP2</accession>
<proteinExistence type="predicted"/>
<dbReference type="Ensembl" id="ENSMUNT00000015675.2">
    <property type="protein sequence ID" value="ENSMUNP00000013596.2"/>
    <property type="gene ID" value="ENSMUNG00000010609.2"/>
</dbReference>
<dbReference type="Pfam" id="PF15434">
    <property type="entry name" value="FAM104"/>
    <property type="match status" value="1"/>
</dbReference>
<dbReference type="InterPro" id="IPR029222">
    <property type="entry name" value="VCF1/2-like"/>
</dbReference>
<feature type="compositionally biased region" description="Low complexity" evidence="1">
    <location>
        <begin position="85"/>
        <end position="99"/>
    </location>
</feature>
<dbReference type="Proteomes" id="UP000694405">
    <property type="component" value="Chromosome 3"/>
</dbReference>
<reference evidence="2" key="1">
    <citation type="submission" date="2020-03" db="EMBL/GenBank/DDBJ databases">
        <title>Melopsittacus undulatus (budgerigar) genome, bMelUnd1, maternal haplotype with Z.</title>
        <authorList>
            <person name="Gedman G."/>
            <person name="Mountcastle J."/>
            <person name="Haase B."/>
            <person name="Formenti G."/>
            <person name="Wright T."/>
            <person name="Apodaca J."/>
            <person name="Pelan S."/>
            <person name="Chow W."/>
            <person name="Rhie A."/>
            <person name="Howe K."/>
            <person name="Fedrigo O."/>
            <person name="Jarvis E.D."/>
        </authorList>
    </citation>
    <scope>NUCLEOTIDE SEQUENCE [LARGE SCALE GENOMIC DNA]</scope>
</reference>
<keyword evidence="3" id="KW-1185">Reference proteome</keyword>
<feature type="compositionally biased region" description="Low complexity" evidence="1">
    <location>
        <begin position="121"/>
        <end position="130"/>
    </location>
</feature>
<sequence length="162" mass="17929">MSCRQLSKQEARQKKRWWIVSEDGDDDIPQRKHSTRSAVPQETWDTELCRAFQGLAVSEEMNAKKAFDGFMPLHWTECEPEIGKSSSSDSVSSSSCSSSGINSPDRACGAETSLNPITEGSSPFSSESFQEQCAISQGPYVQINRILKEAHCYSIKSWGNPA</sequence>
<name>A0A8C6JHP2_MELUD</name>
<dbReference type="AlphaFoldDB" id="A0A8C6JHP2"/>
<evidence type="ECO:0000313" key="3">
    <source>
        <dbReference type="Proteomes" id="UP000694405"/>
    </source>
</evidence>